<dbReference type="Proteomes" id="UP000003490">
    <property type="component" value="Unassembled WGS sequence"/>
</dbReference>
<dbReference type="HOGENOM" id="CLU_3182073_0_0_9"/>
<dbReference type="AlphaFoldDB" id="A7VPC2"/>
<protein>
    <submittedName>
        <fullName evidence="1">Uncharacterized protein</fullName>
    </submittedName>
</protein>
<reference evidence="1 2" key="1">
    <citation type="submission" date="2007-08" db="EMBL/GenBank/DDBJ databases">
        <title>Draft genome sequence of Clostridium leptum (DSM 753).</title>
        <authorList>
            <person name="Sudarsanam P."/>
            <person name="Ley R."/>
            <person name="Guruge J."/>
            <person name="Turnbaugh P.J."/>
            <person name="Mahowald M."/>
            <person name="Liep D."/>
            <person name="Gordon J."/>
        </authorList>
    </citation>
    <scope>NUCLEOTIDE SEQUENCE [LARGE SCALE GENOMIC DNA]</scope>
    <source>
        <strain evidence="1 2">DSM 753</strain>
    </source>
</reference>
<comment type="caution">
    <text evidence="1">The sequence shown here is derived from an EMBL/GenBank/DDBJ whole genome shotgun (WGS) entry which is preliminary data.</text>
</comment>
<name>A7VPC2_9FIRM</name>
<gene>
    <name evidence="1" type="ORF">CLOLEP_00397</name>
</gene>
<evidence type="ECO:0000313" key="1">
    <source>
        <dbReference type="EMBL" id="EDO62808.1"/>
    </source>
</evidence>
<reference evidence="1 2" key="2">
    <citation type="submission" date="2007-08" db="EMBL/GenBank/DDBJ databases">
        <authorList>
            <person name="Fulton L."/>
            <person name="Clifton S."/>
            <person name="Fulton B."/>
            <person name="Xu J."/>
            <person name="Minx P."/>
            <person name="Pepin K.H."/>
            <person name="Johnson M."/>
            <person name="Thiruvilangam P."/>
            <person name="Bhonagiri V."/>
            <person name="Nash W.E."/>
            <person name="Wang C."/>
            <person name="Mardis E.R."/>
            <person name="Wilson R.K."/>
        </authorList>
    </citation>
    <scope>NUCLEOTIDE SEQUENCE [LARGE SCALE GENOMIC DNA]</scope>
    <source>
        <strain evidence="1 2">DSM 753</strain>
    </source>
</reference>
<dbReference type="EMBL" id="ABCB02000012">
    <property type="protein sequence ID" value="EDO62808.1"/>
    <property type="molecule type" value="Genomic_DNA"/>
</dbReference>
<accession>A7VPC2</accession>
<proteinExistence type="predicted"/>
<sequence>MTSPKIAQTPCKKFTDYSFERFGYFVLKGSKNNRDSSSPLLTPFYI</sequence>
<organism evidence="1 2">
    <name type="scientific">[Clostridium] leptum DSM 753</name>
    <dbReference type="NCBI Taxonomy" id="428125"/>
    <lineage>
        <taxon>Bacteria</taxon>
        <taxon>Bacillati</taxon>
        <taxon>Bacillota</taxon>
        <taxon>Clostridia</taxon>
        <taxon>Eubacteriales</taxon>
        <taxon>Oscillospiraceae</taxon>
        <taxon>Oscillospiraceae incertae sedis</taxon>
    </lineage>
</organism>
<evidence type="ECO:0000313" key="2">
    <source>
        <dbReference type="Proteomes" id="UP000003490"/>
    </source>
</evidence>